<dbReference type="KEGG" id="ncs:NCAS_0C02780"/>
<evidence type="ECO:0000259" key="8">
    <source>
        <dbReference type="PROSITE" id="PS52039"/>
    </source>
</evidence>
<dbReference type="FunFam" id="1.10.290.10:FF:000001">
    <property type="entry name" value="DNA topoisomerase"/>
    <property type="match status" value="1"/>
</dbReference>
<dbReference type="GO" id="GO:0003917">
    <property type="term" value="F:DNA topoisomerase type I (single strand cut, ATP-independent) activity"/>
    <property type="evidence" value="ECO:0007669"/>
    <property type="project" value="UniProtKB-EC"/>
</dbReference>
<dbReference type="FunCoup" id="G0VCQ8">
    <property type="interactions" value="1014"/>
</dbReference>
<dbReference type="GO" id="GO:0000724">
    <property type="term" value="P:double-strand break repair via homologous recombination"/>
    <property type="evidence" value="ECO:0007669"/>
    <property type="project" value="EnsemblFungi"/>
</dbReference>
<organism evidence="9 10">
    <name type="scientific">Naumovozyma castellii</name>
    <name type="common">Yeast</name>
    <name type="synonym">Saccharomyces castellii</name>
    <dbReference type="NCBI Taxonomy" id="27288"/>
    <lineage>
        <taxon>Eukaryota</taxon>
        <taxon>Fungi</taxon>
        <taxon>Dikarya</taxon>
        <taxon>Ascomycota</taxon>
        <taxon>Saccharomycotina</taxon>
        <taxon>Saccharomycetes</taxon>
        <taxon>Saccharomycetales</taxon>
        <taxon>Saccharomycetaceae</taxon>
        <taxon>Naumovozyma</taxon>
    </lineage>
</organism>
<evidence type="ECO:0000256" key="5">
    <source>
        <dbReference type="ARBA" id="ARBA00023235"/>
    </source>
</evidence>
<dbReference type="GO" id="GO:0005634">
    <property type="term" value="C:nucleus"/>
    <property type="evidence" value="ECO:0007669"/>
    <property type="project" value="EnsemblFungi"/>
</dbReference>
<dbReference type="PRINTS" id="PR00417">
    <property type="entry name" value="PRTPISMRASEI"/>
</dbReference>
<keyword evidence="4 6" id="KW-0238">DNA-binding</keyword>
<dbReference type="GO" id="GO:0006265">
    <property type="term" value="P:DNA topological change"/>
    <property type="evidence" value="ECO:0007669"/>
    <property type="project" value="EnsemblFungi"/>
</dbReference>
<dbReference type="Proteomes" id="UP000001640">
    <property type="component" value="Chromosome 3"/>
</dbReference>
<dbReference type="Gene3D" id="3.40.50.140">
    <property type="match status" value="1"/>
</dbReference>
<feature type="domain" description="Topo IA-type catalytic" evidence="8">
    <location>
        <begin position="171"/>
        <end position="641"/>
    </location>
</feature>
<dbReference type="Pfam" id="PF01751">
    <property type="entry name" value="Toprim"/>
    <property type="match status" value="1"/>
</dbReference>
<dbReference type="InterPro" id="IPR000380">
    <property type="entry name" value="Topo_IA"/>
</dbReference>
<name>G0VCQ8_NAUCA</name>
<dbReference type="InterPro" id="IPR023405">
    <property type="entry name" value="Topo_IA_core_domain"/>
</dbReference>
<dbReference type="SMART" id="SM00436">
    <property type="entry name" value="TOP1Bc"/>
    <property type="match status" value="1"/>
</dbReference>
<dbReference type="CDD" id="cd00186">
    <property type="entry name" value="TOP1Ac"/>
    <property type="match status" value="1"/>
</dbReference>
<dbReference type="InterPro" id="IPR013825">
    <property type="entry name" value="Topo_IA_cen_sub2"/>
</dbReference>
<dbReference type="InterPro" id="IPR013824">
    <property type="entry name" value="Topo_IA_cen_sub1"/>
</dbReference>
<dbReference type="FunFam" id="3.40.50.140:FF:000003">
    <property type="entry name" value="DNA topoisomerase"/>
    <property type="match status" value="1"/>
</dbReference>
<dbReference type="InterPro" id="IPR003601">
    <property type="entry name" value="Topo_IA_2"/>
</dbReference>
<dbReference type="GO" id="GO:0000018">
    <property type="term" value="P:regulation of DNA recombination"/>
    <property type="evidence" value="ECO:0007669"/>
    <property type="project" value="EnsemblFungi"/>
</dbReference>
<dbReference type="OrthoDB" id="430051at2759"/>
<dbReference type="OMA" id="VIHNVYS"/>
<dbReference type="Gene3D" id="1.10.290.10">
    <property type="entry name" value="Topoisomerase I, domain 4"/>
    <property type="match status" value="1"/>
</dbReference>
<dbReference type="AlphaFoldDB" id="G0VCQ8"/>
<dbReference type="GO" id="GO:0003677">
    <property type="term" value="F:DNA binding"/>
    <property type="evidence" value="ECO:0007669"/>
    <property type="project" value="UniProtKB-KW"/>
</dbReference>
<dbReference type="Gene3D" id="1.10.460.10">
    <property type="entry name" value="Topoisomerase I, domain 2"/>
    <property type="match status" value="1"/>
</dbReference>
<dbReference type="InterPro" id="IPR013497">
    <property type="entry name" value="Topo_IA_cen"/>
</dbReference>
<dbReference type="CDD" id="cd03362">
    <property type="entry name" value="TOPRIM_TopoIA_TopoIII"/>
    <property type="match status" value="1"/>
</dbReference>
<comment type="function">
    <text evidence="6">Introduces a single-strand break via transesterification at a target site in duplex DNA. Releases the supercoiling and torsional tension of DNA introduced during the DNA replication and transcription by transiently cleaving and rejoining one strand of the DNA duplex. The scissile phosphodiester is attacked by the catalytic tyrosine of the enzyme, resulting in the formation of a DNA-(5'-phosphotyrosyl)-enzyme intermediate and the expulsion of a 3'-OH DNA strand.</text>
</comment>
<evidence type="ECO:0000313" key="9">
    <source>
        <dbReference type="EMBL" id="CCC69268.1"/>
    </source>
</evidence>
<gene>
    <name evidence="9" type="primary">NCAS0C02780</name>
    <name evidence="9" type="ordered locus">NCAS_0C02780</name>
</gene>
<sequence>MKVLCVAEKNSIAKSVSQILGGGRSTIRDSTYTYVKNYDFQYSGFPFGNGQDCQVTMTSVAGHLTSVDFRGDIYGWGKCPIYELFDAPLSTEMDSNQKKIASNIQKEARNADFLMIWTDCDREGEYIGWEILQEAERGNRRLNEQQVYRANFSHLERRHILDAARRPQRLDMKSVSAVRTRMELDLRTGVTFTRLLTDTMKQKVEASRLQVNNNSNNNNIQNNQNHHKKKKDSPVIVSYGACQFPTLGFVVDRFERIENFVSEEFWYIQLQIKNADTGDSTTFQWDRGHLFDRLSVLTFYESCIETAGDKAKVVDLKSKPTSKYRPLPLTTVELQRNCARFLRMNAKKSLAAAEKLYQKGFVSYPRTETDTFPQNMDLKSLVEKQAQLDQPGNNKTAWASYAESLISESSSSNNKFRFPRSGSHDDKAHPPIHPIVPVSGNANLNIDEKRVYEYIVRHFLACCSEDAKGQSTTLILDWAGEKFSASGLIVLERNFLDVYPWAKWETTKRLPRLEMNEECEISKADMLSGNTSPPKPMTESELIMLMDANGIGTDATIADHIDKIQVRQYIRSEKVGKETFLQPTILGVALVHGFETIGLEDSFAKPFQRREMEEDLKKICEGRLSKEEVIVDIVGKYRDYWQRTNSAKNTLLEVFDRVRQSMS</sequence>
<evidence type="ECO:0000256" key="2">
    <source>
        <dbReference type="ARBA" id="ARBA00009446"/>
    </source>
</evidence>
<dbReference type="eggNOG" id="KOG1956">
    <property type="taxonomic scope" value="Eukaryota"/>
</dbReference>
<dbReference type="InParanoid" id="G0VCQ8"/>
<dbReference type="SUPFAM" id="SSF56712">
    <property type="entry name" value="Prokaryotic type I DNA topoisomerase"/>
    <property type="match status" value="1"/>
</dbReference>
<dbReference type="GO" id="GO:0140226">
    <property type="term" value="F:RNA topoisomerase activity"/>
    <property type="evidence" value="ECO:0007669"/>
    <property type="project" value="EnsemblFungi"/>
</dbReference>
<keyword evidence="10" id="KW-1185">Reference proteome</keyword>
<reference key="2">
    <citation type="submission" date="2011-08" db="EMBL/GenBank/DDBJ databases">
        <title>Genome sequence of Naumovozyma castellii.</title>
        <authorList>
            <person name="Gordon J.L."/>
            <person name="Armisen D."/>
            <person name="Proux-Wera E."/>
            <person name="OhEigeartaigh S.S."/>
            <person name="Byrne K.P."/>
            <person name="Wolfe K.H."/>
        </authorList>
    </citation>
    <scope>NUCLEOTIDE SEQUENCE</scope>
    <source>
        <strain>Type strain:CBS 4309</strain>
    </source>
</reference>
<dbReference type="PROSITE" id="PS00396">
    <property type="entry name" value="TOPO_IA_1"/>
    <property type="match status" value="1"/>
</dbReference>
<feature type="domain" description="Toprim" evidence="7">
    <location>
        <begin position="2"/>
        <end position="160"/>
    </location>
</feature>
<dbReference type="GO" id="GO:0007004">
    <property type="term" value="P:telomere maintenance via telomerase"/>
    <property type="evidence" value="ECO:0007669"/>
    <property type="project" value="EnsemblFungi"/>
</dbReference>
<dbReference type="RefSeq" id="XP_003675634.1">
    <property type="nucleotide sequence ID" value="XM_003675586.1"/>
</dbReference>
<dbReference type="InterPro" id="IPR003602">
    <property type="entry name" value="Topo_IA_DNA-bd_dom"/>
</dbReference>
<evidence type="ECO:0000259" key="7">
    <source>
        <dbReference type="PROSITE" id="PS50880"/>
    </source>
</evidence>
<dbReference type="GO" id="GO:0007131">
    <property type="term" value="P:reciprocal meiotic recombination"/>
    <property type="evidence" value="ECO:0007669"/>
    <property type="project" value="EnsemblFungi"/>
</dbReference>
<accession>G0VCQ8</accession>
<dbReference type="HOGENOM" id="CLU_002929_1_1_1"/>
<comment type="similarity">
    <text evidence="2 6">Belongs to the type IA topoisomerase family.</text>
</comment>
<dbReference type="PANTHER" id="PTHR11390">
    <property type="entry name" value="PROKARYOTIC DNA TOPOISOMERASE"/>
    <property type="match status" value="1"/>
</dbReference>
<dbReference type="PROSITE" id="PS52039">
    <property type="entry name" value="TOPO_IA_2"/>
    <property type="match status" value="1"/>
</dbReference>
<dbReference type="InterPro" id="IPR023406">
    <property type="entry name" value="Topo_IA_AS"/>
</dbReference>
<dbReference type="Gene3D" id="2.70.20.10">
    <property type="entry name" value="Topoisomerase I, domain 3"/>
    <property type="match status" value="1"/>
</dbReference>
<dbReference type="InterPro" id="IPR034144">
    <property type="entry name" value="TOPRIM_TopoIII"/>
</dbReference>
<dbReference type="GeneID" id="96902851"/>
<reference evidence="9 10" key="1">
    <citation type="journal article" date="2011" name="Proc. Natl. Acad. Sci. U.S.A.">
        <title>Evolutionary erosion of yeast sex chromosomes by mating-type switching accidents.</title>
        <authorList>
            <person name="Gordon J.L."/>
            <person name="Armisen D."/>
            <person name="Proux-Wera E."/>
            <person name="Oheigeartaigh S.S."/>
            <person name="Byrne K.P."/>
            <person name="Wolfe K.H."/>
        </authorList>
    </citation>
    <scope>NUCLEOTIDE SEQUENCE [LARGE SCALE GENOMIC DNA]</scope>
    <source>
        <strain evidence="10">ATCC 76901 / BCRC 22586 / CBS 4309 / NBRC 1992 / NRRL Y-12630</strain>
    </source>
</reference>
<evidence type="ECO:0000256" key="1">
    <source>
        <dbReference type="ARBA" id="ARBA00000213"/>
    </source>
</evidence>
<keyword evidence="5 6" id="KW-0413">Isomerase</keyword>
<proteinExistence type="inferred from homology"/>
<dbReference type="EC" id="5.6.2.1" evidence="6"/>
<dbReference type="Pfam" id="PF01131">
    <property type="entry name" value="Topoisom_bac"/>
    <property type="match status" value="1"/>
</dbReference>
<dbReference type="EMBL" id="HE576754">
    <property type="protein sequence ID" value="CCC69268.1"/>
    <property type="molecule type" value="Genomic_DNA"/>
</dbReference>
<dbReference type="GO" id="GO:0035861">
    <property type="term" value="C:site of double-strand break"/>
    <property type="evidence" value="ECO:0007669"/>
    <property type="project" value="EnsemblFungi"/>
</dbReference>
<evidence type="ECO:0000313" key="10">
    <source>
        <dbReference type="Proteomes" id="UP000001640"/>
    </source>
</evidence>
<dbReference type="GO" id="GO:0031422">
    <property type="term" value="C:RecQ family helicase-topoisomerase III complex"/>
    <property type="evidence" value="ECO:0007669"/>
    <property type="project" value="EnsemblFungi"/>
</dbReference>
<dbReference type="GO" id="GO:0006301">
    <property type="term" value="P:DNA damage tolerance"/>
    <property type="evidence" value="ECO:0007669"/>
    <property type="project" value="EnsemblFungi"/>
</dbReference>
<dbReference type="PANTHER" id="PTHR11390:SF21">
    <property type="entry name" value="DNA TOPOISOMERASE 3-ALPHA"/>
    <property type="match status" value="1"/>
</dbReference>
<comment type="catalytic activity">
    <reaction evidence="1 6">
        <text>ATP-independent breakage of single-stranded DNA, followed by passage and rejoining.</text>
        <dbReference type="EC" id="5.6.2.1"/>
    </reaction>
</comment>
<evidence type="ECO:0000256" key="6">
    <source>
        <dbReference type="RuleBase" id="RU362092"/>
    </source>
</evidence>
<dbReference type="PROSITE" id="PS50880">
    <property type="entry name" value="TOPRIM"/>
    <property type="match status" value="1"/>
</dbReference>
<dbReference type="InterPro" id="IPR013826">
    <property type="entry name" value="Topo_IA_cen_sub3"/>
</dbReference>
<evidence type="ECO:0000256" key="4">
    <source>
        <dbReference type="ARBA" id="ARBA00023125"/>
    </source>
</evidence>
<dbReference type="GO" id="GO:0000722">
    <property type="term" value="P:telomere maintenance via recombination"/>
    <property type="evidence" value="ECO:0007669"/>
    <property type="project" value="EnsemblFungi"/>
</dbReference>
<dbReference type="InterPro" id="IPR006171">
    <property type="entry name" value="TOPRIM_dom"/>
</dbReference>
<dbReference type="SMART" id="SM00493">
    <property type="entry name" value="TOPRIM"/>
    <property type="match status" value="1"/>
</dbReference>
<dbReference type="GO" id="GO:0033260">
    <property type="term" value="P:nuclear DNA replication"/>
    <property type="evidence" value="ECO:0007669"/>
    <property type="project" value="EnsemblFungi"/>
</dbReference>
<keyword evidence="3 6" id="KW-0799">Topoisomerase</keyword>
<protein>
    <recommendedName>
        <fullName evidence="6">DNA topoisomerase</fullName>
        <ecNumber evidence="6">5.6.2.1</ecNumber>
    </recommendedName>
</protein>
<dbReference type="STRING" id="1064592.G0VCQ8"/>
<dbReference type="SMART" id="SM00437">
    <property type="entry name" value="TOP1Ac"/>
    <property type="match status" value="1"/>
</dbReference>
<evidence type="ECO:0000256" key="3">
    <source>
        <dbReference type="ARBA" id="ARBA00023029"/>
    </source>
</evidence>
<dbReference type="GO" id="GO:0007064">
    <property type="term" value="P:mitotic sister chromatid cohesion"/>
    <property type="evidence" value="ECO:0007669"/>
    <property type="project" value="EnsemblFungi"/>
</dbReference>